<dbReference type="AlphaFoldDB" id="A0A8S8XD77"/>
<dbReference type="GO" id="GO:0016020">
    <property type="term" value="C:membrane"/>
    <property type="evidence" value="ECO:0007669"/>
    <property type="project" value="UniProtKB-SubCell"/>
</dbReference>
<keyword evidence="8" id="KW-1185">Reference proteome</keyword>
<dbReference type="InterPro" id="IPR050638">
    <property type="entry name" value="AA-Vitamin_Transporters"/>
</dbReference>
<evidence type="ECO:0000256" key="4">
    <source>
        <dbReference type="ARBA" id="ARBA00023136"/>
    </source>
</evidence>
<feature type="transmembrane region" description="Helical" evidence="5">
    <location>
        <begin position="182"/>
        <end position="204"/>
    </location>
</feature>
<protein>
    <submittedName>
        <fullName evidence="7">Integral membrane protein</fullName>
    </submittedName>
</protein>
<accession>A0A8S8XD77</accession>
<dbReference type="InterPro" id="IPR037185">
    <property type="entry name" value="EmrE-like"/>
</dbReference>
<evidence type="ECO:0000259" key="6">
    <source>
        <dbReference type="Pfam" id="PF00892"/>
    </source>
</evidence>
<dbReference type="Pfam" id="PF00892">
    <property type="entry name" value="EamA"/>
    <property type="match status" value="2"/>
</dbReference>
<sequence>MTTTVATSPSLHATRPTPAHLLLATMIAFIWGTNFVAIRWGLDYLPPFLFVALRFSVAALACLVLPRPNVSWRLMIAAGVVMLGGQFGFMFLAIHHGMPPGLASVLIQAQVPITILLAALLQRELPTSAQFGAMLLAVVGLVLIALDLNADVSLLAFFLMMGAAICWASGNQMVRAMGQVNAVALISWMSLFAVPPTLLLSLLFEDLPVIPETHGLAVAGFAIFYNAVISTWGGYGAWAWLLARYKAATVAPFALLVPVIGASTSALLLGETFDTARLAGMALLVLGVAGSVFGARRR</sequence>
<dbReference type="PANTHER" id="PTHR32322">
    <property type="entry name" value="INNER MEMBRANE TRANSPORTER"/>
    <property type="match status" value="1"/>
</dbReference>
<name>A0A8S8XD77_9PROT</name>
<keyword evidence="4 5" id="KW-0472">Membrane</keyword>
<evidence type="ECO:0000256" key="5">
    <source>
        <dbReference type="SAM" id="Phobius"/>
    </source>
</evidence>
<feature type="transmembrane region" description="Helical" evidence="5">
    <location>
        <begin position="152"/>
        <end position="170"/>
    </location>
</feature>
<evidence type="ECO:0000313" key="7">
    <source>
        <dbReference type="EMBL" id="GIL39237.1"/>
    </source>
</evidence>
<proteinExistence type="predicted"/>
<feature type="transmembrane region" description="Helical" evidence="5">
    <location>
        <begin position="276"/>
        <end position="295"/>
    </location>
</feature>
<evidence type="ECO:0000313" key="8">
    <source>
        <dbReference type="Proteomes" id="UP000681075"/>
    </source>
</evidence>
<keyword evidence="2 5" id="KW-0812">Transmembrane</keyword>
<organism evidence="7 8">
    <name type="scientific">Roseiterribacter gracilis</name>
    <dbReference type="NCBI Taxonomy" id="2812848"/>
    <lineage>
        <taxon>Bacteria</taxon>
        <taxon>Pseudomonadati</taxon>
        <taxon>Pseudomonadota</taxon>
        <taxon>Alphaproteobacteria</taxon>
        <taxon>Rhodospirillales</taxon>
        <taxon>Roseiterribacteraceae</taxon>
        <taxon>Roseiterribacter</taxon>
    </lineage>
</organism>
<dbReference type="Proteomes" id="UP000681075">
    <property type="component" value="Unassembled WGS sequence"/>
</dbReference>
<reference evidence="7" key="1">
    <citation type="submission" date="2021-02" db="EMBL/GenBank/DDBJ databases">
        <title>Genome sequence of Rhodospirillales sp. strain TMPK1 isolated from soil.</title>
        <authorList>
            <person name="Nakai R."/>
            <person name="Kusada H."/>
            <person name="Tamaki H."/>
        </authorList>
    </citation>
    <scope>NUCLEOTIDE SEQUENCE</scope>
    <source>
        <strain evidence="7">TMPK1</strain>
    </source>
</reference>
<dbReference type="InterPro" id="IPR000620">
    <property type="entry name" value="EamA_dom"/>
</dbReference>
<feature type="transmembrane region" description="Helical" evidence="5">
    <location>
        <begin position="72"/>
        <end position="95"/>
    </location>
</feature>
<feature type="domain" description="EamA" evidence="6">
    <location>
        <begin position="21"/>
        <end position="145"/>
    </location>
</feature>
<feature type="transmembrane region" description="Helical" evidence="5">
    <location>
        <begin position="250"/>
        <end position="270"/>
    </location>
</feature>
<feature type="transmembrane region" description="Helical" evidence="5">
    <location>
        <begin position="101"/>
        <end position="121"/>
    </location>
</feature>
<comment type="subcellular location">
    <subcellularLocation>
        <location evidence="1">Membrane</location>
        <topology evidence="1">Multi-pass membrane protein</topology>
    </subcellularLocation>
</comment>
<dbReference type="RefSeq" id="WP_420242336.1">
    <property type="nucleotide sequence ID" value="NZ_BOPV01000001.1"/>
</dbReference>
<dbReference type="PANTHER" id="PTHR32322:SF9">
    <property type="entry name" value="AMINO-ACID METABOLITE EFFLUX PUMP-RELATED"/>
    <property type="match status" value="1"/>
</dbReference>
<feature type="transmembrane region" description="Helical" evidence="5">
    <location>
        <begin position="216"/>
        <end position="243"/>
    </location>
</feature>
<dbReference type="EMBL" id="BOPV01000001">
    <property type="protein sequence ID" value="GIL39237.1"/>
    <property type="molecule type" value="Genomic_DNA"/>
</dbReference>
<feature type="transmembrane region" description="Helical" evidence="5">
    <location>
        <begin position="21"/>
        <end position="42"/>
    </location>
</feature>
<keyword evidence="3 5" id="KW-1133">Transmembrane helix</keyword>
<feature type="transmembrane region" description="Helical" evidence="5">
    <location>
        <begin position="48"/>
        <end position="65"/>
    </location>
</feature>
<comment type="caution">
    <text evidence="7">The sequence shown here is derived from an EMBL/GenBank/DDBJ whole genome shotgun (WGS) entry which is preliminary data.</text>
</comment>
<dbReference type="SUPFAM" id="SSF103481">
    <property type="entry name" value="Multidrug resistance efflux transporter EmrE"/>
    <property type="match status" value="2"/>
</dbReference>
<gene>
    <name evidence="7" type="ORF">TMPK1_14740</name>
</gene>
<feature type="domain" description="EamA" evidence="6">
    <location>
        <begin position="156"/>
        <end position="291"/>
    </location>
</feature>
<evidence type="ECO:0000256" key="3">
    <source>
        <dbReference type="ARBA" id="ARBA00022989"/>
    </source>
</evidence>
<feature type="transmembrane region" description="Helical" evidence="5">
    <location>
        <begin position="128"/>
        <end position="146"/>
    </location>
</feature>
<evidence type="ECO:0000256" key="1">
    <source>
        <dbReference type="ARBA" id="ARBA00004141"/>
    </source>
</evidence>
<evidence type="ECO:0000256" key="2">
    <source>
        <dbReference type="ARBA" id="ARBA00022692"/>
    </source>
</evidence>